<reference evidence="2 3" key="1">
    <citation type="journal article" date="2015" name="Nature">
        <title>rRNA introns, odd ribosomes, and small enigmatic genomes across a large radiation of phyla.</title>
        <authorList>
            <person name="Brown C.T."/>
            <person name="Hug L.A."/>
            <person name="Thomas B.C."/>
            <person name="Sharon I."/>
            <person name="Castelle C.J."/>
            <person name="Singh A."/>
            <person name="Wilkins M.J."/>
            <person name="Williams K.H."/>
            <person name="Banfield J.F."/>
        </authorList>
    </citation>
    <scope>NUCLEOTIDE SEQUENCE [LARGE SCALE GENOMIC DNA]</scope>
</reference>
<keyword evidence="1" id="KW-1133">Transmembrane helix</keyword>
<dbReference type="InterPro" id="IPR036259">
    <property type="entry name" value="MFS_trans_sf"/>
</dbReference>
<gene>
    <name evidence="2" type="ORF">UR23_C0055G0005</name>
</gene>
<feature type="transmembrane region" description="Helical" evidence="1">
    <location>
        <begin position="82"/>
        <end position="104"/>
    </location>
</feature>
<dbReference type="InterPro" id="IPR052528">
    <property type="entry name" value="Sugar_transport-like"/>
</dbReference>
<dbReference type="PANTHER" id="PTHR23526">
    <property type="entry name" value="INTEGRAL MEMBRANE TRANSPORT PROTEIN-RELATED"/>
    <property type="match status" value="1"/>
</dbReference>
<dbReference type="PANTHER" id="PTHR23526:SF2">
    <property type="entry name" value="MAJOR FACILITATOR SUPERFAMILY (MFS) PROFILE DOMAIN-CONTAINING PROTEIN"/>
    <property type="match status" value="1"/>
</dbReference>
<evidence type="ECO:0000313" key="3">
    <source>
        <dbReference type="Proteomes" id="UP000034349"/>
    </source>
</evidence>
<feature type="transmembrane region" description="Helical" evidence="1">
    <location>
        <begin position="21"/>
        <end position="44"/>
    </location>
</feature>
<evidence type="ECO:0000256" key="1">
    <source>
        <dbReference type="SAM" id="Phobius"/>
    </source>
</evidence>
<feature type="transmembrane region" description="Helical" evidence="1">
    <location>
        <begin position="374"/>
        <end position="392"/>
    </location>
</feature>
<dbReference type="Proteomes" id="UP000034349">
    <property type="component" value="Unassembled WGS sequence"/>
</dbReference>
<feature type="transmembrane region" description="Helical" evidence="1">
    <location>
        <begin position="303"/>
        <end position="328"/>
    </location>
</feature>
<feature type="transmembrane region" description="Helical" evidence="1">
    <location>
        <begin position="247"/>
        <end position="266"/>
    </location>
</feature>
<protein>
    <recommendedName>
        <fullName evidence="4">MFS transporter</fullName>
    </recommendedName>
</protein>
<name>A0A0F9Z2D2_9BACT</name>
<comment type="caution">
    <text evidence="2">The sequence shown here is derived from an EMBL/GenBank/DDBJ whole genome shotgun (WGS) entry which is preliminary data.</text>
</comment>
<accession>A0A0F9Z2D2</accession>
<evidence type="ECO:0000313" key="2">
    <source>
        <dbReference type="EMBL" id="KKP32771.1"/>
    </source>
</evidence>
<feature type="transmembrane region" description="Helical" evidence="1">
    <location>
        <begin position="56"/>
        <end position="75"/>
    </location>
</feature>
<feature type="transmembrane region" description="Helical" evidence="1">
    <location>
        <begin position="110"/>
        <end position="131"/>
    </location>
</feature>
<evidence type="ECO:0008006" key="4">
    <source>
        <dbReference type="Google" id="ProtNLM"/>
    </source>
</evidence>
<dbReference type="Gene3D" id="1.20.1250.20">
    <property type="entry name" value="MFS general substrate transporter like domains"/>
    <property type="match status" value="2"/>
</dbReference>
<dbReference type="AlphaFoldDB" id="A0A0F9Z2D2"/>
<feature type="transmembrane region" description="Helical" evidence="1">
    <location>
        <begin position="348"/>
        <end position="368"/>
    </location>
</feature>
<sequence>MINFIKNEFIHFQSLSQKTQGLIISYFFYGAAYPIINTFINSYIWRSNANFSTLAVYRLGHFLLIPIIFFINGFLLKKFKVIWLYFFGSLILALSSISVVFFKINSITDYFILGGFYGIGFGFYWANRNYLTQQETDHTSRNYFFGLSFSLTTIISLIVALASGWLIVFGLSYEALMIIAVILLFISGLKIITSSYQTTNIGKLIITHPTKKWKIKRYIHLGIGLFEGSAYFLPSLLILTMLGNEGILGTLTALASILSAILVYVYGRKSETKSHRKYFIISIIFGLLSSVMLAYFFNWLTIIIYVLLNGLIINFIWLTVAPLIMNNIDVEIVNNEEKRFSYILDGEIFLNIGRSSAAVICLILALSINDAAALRYGSLILSCLQVLLFVYLERIRKRAELTMV</sequence>
<keyword evidence="1" id="KW-0812">Transmembrane</keyword>
<keyword evidence="1" id="KW-0472">Membrane</keyword>
<dbReference type="SUPFAM" id="SSF103473">
    <property type="entry name" value="MFS general substrate transporter"/>
    <property type="match status" value="1"/>
</dbReference>
<proteinExistence type="predicted"/>
<dbReference type="EMBL" id="LBOK01000055">
    <property type="protein sequence ID" value="KKP32771.1"/>
    <property type="molecule type" value="Genomic_DNA"/>
</dbReference>
<feature type="transmembrane region" description="Helical" evidence="1">
    <location>
        <begin position="278"/>
        <end position="297"/>
    </location>
</feature>
<feature type="transmembrane region" description="Helical" evidence="1">
    <location>
        <begin position="218"/>
        <end position="241"/>
    </location>
</feature>
<organism evidence="2 3">
    <name type="scientific">Candidatus Roizmanbacteria bacterium GW2011_GWA2_32_13</name>
    <dbReference type="NCBI Taxonomy" id="1618475"/>
    <lineage>
        <taxon>Bacteria</taxon>
        <taxon>Candidatus Roizmaniibacteriota</taxon>
    </lineage>
</organism>
<feature type="transmembrane region" description="Helical" evidence="1">
    <location>
        <begin position="143"/>
        <end position="169"/>
    </location>
</feature>
<feature type="transmembrane region" description="Helical" evidence="1">
    <location>
        <begin position="175"/>
        <end position="197"/>
    </location>
</feature>